<dbReference type="AlphaFoldDB" id="A0A433ZSD5"/>
<reference evidence="1 2" key="1">
    <citation type="submission" date="2017-08" db="EMBL/GenBank/DDBJ databases">
        <title>Draft genome sequence of pheromone producing symbiont Morganella morganii, of the female New Zealand grass grub Costelytra giveni.</title>
        <authorList>
            <person name="Laugraud A."/>
            <person name="Young S.D."/>
            <person name="Hurst M.H."/>
        </authorList>
    </citation>
    <scope>NUCLEOTIDE SEQUENCE [LARGE SCALE GENOMIC DNA]</scope>
    <source>
        <strain evidence="1 2">MMsCG</strain>
    </source>
</reference>
<accession>A0A433ZSD5</accession>
<protein>
    <submittedName>
        <fullName evidence="1">Uncharacterized protein</fullName>
    </submittedName>
</protein>
<comment type="caution">
    <text evidence="1">The sequence shown here is derived from an EMBL/GenBank/DDBJ whole genome shotgun (WGS) entry which is preliminary data.</text>
</comment>
<organism evidence="1 2">
    <name type="scientific">Morganella morganii</name>
    <name type="common">Proteus morganii</name>
    <dbReference type="NCBI Taxonomy" id="582"/>
    <lineage>
        <taxon>Bacteria</taxon>
        <taxon>Pseudomonadati</taxon>
        <taxon>Pseudomonadota</taxon>
        <taxon>Gammaproteobacteria</taxon>
        <taxon>Enterobacterales</taxon>
        <taxon>Morganellaceae</taxon>
        <taxon>Morganella</taxon>
    </lineage>
</organism>
<dbReference type="EMBL" id="NRQY01000001">
    <property type="protein sequence ID" value="RUT64982.1"/>
    <property type="molecule type" value="Genomic_DNA"/>
</dbReference>
<name>A0A433ZSD5_MORMO</name>
<evidence type="ECO:0000313" key="2">
    <source>
        <dbReference type="Proteomes" id="UP000286908"/>
    </source>
</evidence>
<proteinExistence type="predicted"/>
<sequence>MKKIRLPLLCIPVFLFGLFLFFHETGRIIYNESDTYRYYMYTDSGIRNVPRISENYQFEYIPTEGTISEMSSIVFHDTQDCAPLKDYLNNTGYYLYRTQDQGQNEIWLSARNKKALYSLHQDKQGRFIRLSRSSL</sequence>
<dbReference type="Proteomes" id="UP000286908">
    <property type="component" value="Unassembled WGS sequence"/>
</dbReference>
<evidence type="ECO:0000313" key="1">
    <source>
        <dbReference type="EMBL" id="RUT64982.1"/>
    </source>
</evidence>
<gene>
    <name evidence="1" type="ORF">CKG00_00135</name>
</gene>